<reference evidence="2 3" key="1">
    <citation type="submission" date="2018-03" db="EMBL/GenBank/DDBJ databases">
        <title>Whole genome sequencing of Histamine producing bacteria.</title>
        <authorList>
            <person name="Butler K."/>
        </authorList>
    </citation>
    <scope>NUCLEOTIDE SEQUENCE [LARGE SCALE GENOMIC DNA]</scope>
    <source>
        <strain evidence="2 3">DSM 16190</strain>
    </source>
</reference>
<keyword evidence="1" id="KW-0812">Transmembrane</keyword>
<evidence type="ECO:0000313" key="3">
    <source>
        <dbReference type="Proteomes" id="UP000240904"/>
    </source>
</evidence>
<proteinExistence type="predicted"/>
<evidence type="ECO:0000313" key="2">
    <source>
        <dbReference type="EMBL" id="PSW00130.1"/>
    </source>
</evidence>
<organism evidence="2 3">
    <name type="scientific">Photobacterium lipolyticum</name>
    <dbReference type="NCBI Taxonomy" id="266810"/>
    <lineage>
        <taxon>Bacteria</taxon>
        <taxon>Pseudomonadati</taxon>
        <taxon>Pseudomonadota</taxon>
        <taxon>Gammaproteobacteria</taxon>
        <taxon>Vibrionales</taxon>
        <taxon>Vibrionaceae</taxon>
        <taxon>Photobacterium</taxon>
    </lineage>
</organism>
<feature type="transmembrane region" description="Helical" evidence="1">
    <location>
        <begin position="6"/>
        <end position="27"/>
    </location>
</feature>
<dbReference type="AlphaFoldDB" id="A0A2T3MS79"/>
<dbReference type="OrthoDB" id="5817570at2"/>
<gene>
    <name evidence="2" type="ORF">C9I89_21420</name>
</gene>
<dbReference type="EMBL" id="PYMC01000027">
    <property type="protein sequence ID" value="PSW00130.1"/>
    <property type="molecule type" value="Genomic_DNA"/>
</dbReference>
<name>A0A2T3MS79_9GAMM</name>
<keyword evidence="3" id="KW-1185">Reference proteome</keyword>
<sequence>MKKNKPGAPGWVFPVAIIVLMTMQLSLKTEDVRAHQIDTIYGETLALVDEKMSDEPYWHELSRSEQNSYEPYRYF</sequence>
<comment type="caution">
    <text evidence="2">The sequence shown here is derived from an EMBL/GenBank/DDBJ whole genome shotgun (WGS) entry which is preliminary data.</text>
</comment>
<keyword evidence="1" id="KW-1133">Transmembrane helix</keyword>
<dbReference type="Proteomes" id="UP000240904">
    <property type="component" value="Unassembled WGS sequence"/>
</dbReference>
<accession>A0A2T3MS79</accession>
<keyword evidence="1" id="KW-0472">Membrane</keyword>
<protein>
    <submittedName>
        <fullName evidence="2">Uncharacterized protein</fullName>
    </submittedName>
</protein>
<evidence type="ECO:0000256" key="1">
    <source>
        <dbReference type="SAM" id="Phobius"/>
    </source>
</evidence>
<dbReference type="RefSeq" id="WP_107285368.1">
    <property type="nucleotide sequence ID" value="NZ_PYMC01000027.1"/>
</dbReference>